<dbReference type="Pfam" id="PF02579">
    <property type="entry name" value="Nitro_FeMo-Co"/>
    <property type="match status" value="1"/>
</dbReference>
<evidence type="ECO:0000313" key="3">
    <source>
        <dbReference type="Proteomes" id="UP000269883"/>
    </source>
</evidence>
<reference evidence="2 3" key="1">
    <citation type="journal article" date="2018" name="Sci. Adv.">
        <title>Multi-heme cytochromes provide a pathway for survival in energy-limited environments.</title>
        <authorList>
            <person name="Deng X."/>
            <person name="Dohmae N."/>
            <person name="Nealson K.H."/>
            <person name="Hashimoto K."/>
            <person name="Okamoto A."/>
        </authorList>
    </citation>
    <scope>NUCLEOTIDE SEQUENCE [LARGE SCALE GENOMIC DNA]</scope>
    <source>
        <strain evidence="2 3">IS5</strain>
    </source>
</reference>
<sequence>MIIAVSSQGPGLASSIDPRFGRAAGFVVIDTDTDEHSYFDNEQNLQLAQGAGIQAAQNVAKTGAQAILTGHVGPKAFLALDKGKIQIFLGASGTVAEALEAYKNGTMQPASAPDKQGHW</sequence>
<dbReference type="InterPro" id="IPR033913">
    <property type="entry name" value="MTH1175_dom"/>
</dbReference>
<gene>
    <name evidence="2" type="ORF">DFE_0696</name>
</gene>
<dbReference type="OrthoDB" id="9807451at2"/>
<dbReference type="InterPro" id="IPR003731">
    <property type="entry name" value="Di-Nase_FeMo-co_biosynth"/>
</dbReference>
<dbReference type="Gene3D" id="3.30.420.130">
    <property type="entry name" value="Dinitrogenase iron-molybdenum cofactor biosynthesis domain"/>
    <property type="match status" value="1"/>
</dbReference>
<dbReference type="Proteomes" id="UP000269883">
    <property type="component" value="Chromosome"/>
</dbReference>
<keyword evidence="3" id="KW-1185">Reference proteome</keyword>
<dbReference type="PANTHER" id="PTHR42983:SF1">
    <property type="entry name" value="IRON-MOLYBDENUM PROTEIN"/>
    <property type="match status" value="1"/>
</dbReference>
<dbReference type="EMBL" id="AP017378">
    <property type="protein sequence ID" value="BBD07422.1"/>
    <property type="molecule type" value="Genomic_DNA"/>
</dbReference>
<dbReference type="SUPFAM" id="SSF53146">
    <property type="entry name" value="Nitrogenase accessory factor-like"/>
    <property type="match status" value="1"/>
</dbReference>
<organism evidence="2 3">
    <name type="scientific">Desulfovibrio ferrophilus</name>
    <dbReference type="NCBI Taxonomy" id="241368"/>
    <lineage>
        <taxon>Bacteria</taxon>
        <taxon>Pseudomonadati</taxon>
        <taxon>Thermodesulfobacteriota</taxon>
        <taxon>Desulfovibrionia</taxon>
        <taxon>Desulfovibrionales</taxon>
        <taxon>Desulfovibrionaceae</taxon>
        <taxon>Desulfovibrio</taxon>
    </lineage>
</organism>
<dbReference type="AlphaFoldDB" id="A0A2Z6AW02"/>
<proteinExistence type="predicted"/>
<protein>
    <submittedName>
        <fullName evidence="2">Dinitrogenase iron-molybdenum cofactor biosynthesis protein</fullName>
    </submittedName>
</protein>
<evidence type="ECO:0000313" key="2">
    <source>
        <dbReference type="EMBL" id="BBD07422.1"/>
    </source>
</evidence>
<dbReference type="KEGG" id="dfl:DFE_0696"/>
<dbReference type="InterPro" id="IPR036105">
    <property type="entry name" value="DiNase_FeMo-co_biosyn_sf"/>
</dbReference>
<dbReference type="CDD" id="cd00851">
    <property type="entry name" value="MTH1175"/>
    <property type="match status" value="1"/>
</dbReference>
<feature type="domain" description="Dinitrogenase iron-molybdenum cofactor biosynthesis" evidence="1">
    <location>
        <begin position="14"/>
        <end position="103"/>
    </location>
</feature>
<dbReference type="PANTHER" id="PTHR42983">
    <property type="entry name" value="DINITROGENASE IRON-MOLYBDENUM COFACTOR PROTEIN-RELATED"/>
    <property type="match status" value="1"/>
</dbReference>
<name>A0A2Z6AW02_9BACT</name>
<evidence type="ECO:0000259" key="1">
    <source>
        <dbReference type="Pfam" id="PF02579"/>
    </source>
</evidence>
<dbReference type="RefSeq" id="WP_126376658.1">
    <property type="nucleotide sequence ID" value="NZ_AP017378.1"/>
</dbReference>
<accession>A0A2Z6AW02</accession>